<protein>
    <recommendedName>
        <fullName evidence="8">SUMO-activating enzyme subunit</fullName>
    </recommendedName>
</protein>
<dbReference type="Pfam" id="PF10585">
    <property type="entry name" value="UBA_E1_SCCH"/>
    <property type="match status" value="1"/>
</dbReference>
<evidence type="ECO:0000259" key="13">
    <source>
        <dbReference type="Pfam" id="PF00899"/>
    </source>
</evidence>
<dbReference type="InterPro" id="IPR023318">
    <property type="entry name" value="Ub_act_enz_dom_a_sf"/>
</dbReference>
<dbReference type="GO" id="GO:0005737">
    <property type="term" value="C:cytoplasm"/>
    <property type="evidence" value="ECO:0007669"/>
    <property type="project" value="TreeGrafter"/>
</dbReference>
<dbReference type="OMA" id="CKEACKC"/>
<dbReference type="Pfam" id="PF00899">
    <property type="entry name" value="ThiF"/>
    <property type="match status" value="1"/>
</dbReference>
<evidence type="ECO:0000256" key="6">
    <source>
        <dbReference type="ARBA" id="ARBA00022833"/>
    </source>
</evidence>
<evidence type="ECO:0000256" key="2">
    <source>
        <dbReference type="ARBA" id="ARBA00005673"/>
    </source>
</evidence>
<evidence type="ECO:0000256" key="12">
    <source>
        <dbReference type="SAM" id="MobiDB-lite"/>
    </source>
</evidence>
<dbReference type="InterPro" id="IPR035985">
    <property type="entry name" value="Ubiquitin-activating_enz"/>
</dbReference>
<dbReference type="AlphaFoldDB" id="A0A5J4YWB2"/>
<dbReference type="InterPro" id="IPR042449">
    <property type="entry name" value="Ub-E1_IAD_1"/>
</dbReference>
<keyword evidence="6 8" id="KW-0862">Zinc</keyword>
<feature type="binding site" evidence="10">
    <location>
        <begin position="81"/>
        <end position="84"/>
    </location>
    <ligand>
        <name>ATP</name>
        <dbReference type="ChEBI" id="CHEBI:30616"/>
    </ligand>
</feature>
<dbReference type="GO" id="GO:0016925">
    <property type="term" value="P:protein sumoylation"/>
    <property type="evidence" value="ECO:0007669"/>
    <property type="project" value="UniProtKB-UniRule"/>
</dbReference>
<feature type="binding site" evidence="11">
    <location>
        <position position="459"/>
    </location>
    <ligand>
        <name>Zn(2+)</name>
        <dbReference type="ChEBI" id="CHEBI:29105"/>
    </ligand>
</feature>
<dbReference type="EMBL" id="VRMN01000004">
    <property type="protein sequence ID" value="KAA8495033.1"/>
    <property type="molecule type" value="Genomic_DNA"/>
</dbReference>
<dbReference type="GO" id="GO:0031510">
    <property type="term" value="C:SUMO activating enzyme complex"/>
    <property type="evidence" value="ECO:0007669"/>
    <property type="project" value="UniProtKB-UniRule"/>
</dbReference>
<dbReference type="InterPro" id="IPR000594">
    <property type="entry name" value="ThiF_NAD_FAD-bd"/>
</dbReference>
<dbReference type="GO" id="GO:0005524">
    <property type="term" value="F:ATP binding"/>
    <property type="evidence" value="ECO:0007669"/>
    <property type="project" value="UniProtKB-UniRule"/>
</dbReference>
<keyword evidence="4 8" id="KW-0547">Nucleotide-binding</keyword>
<feature type="region of interest" description="Disordered" evidence="12">
    <location>
        <begin position="588"/>
        <end position="634"/>
    </location>
</feature>
<comment type="pathway">
    <text evidence="1 8">Protein modification; protein sumoylation.</text>
</comment>
<feature type="domain" description="Ubiquitin/SUMO-activating enzyme ubiquitin-like" evidence="15">
    <location>
        <begin position="472"/>
        <end position="555"/>
    </location>
</feature>
<keyword evidence="3 8" id="KW-0479">Metal-binding</keyword>
<evidence type="ECO:0000259" key="14">
    <source>
        <dbReference type="Pfam" id="PF10585"/>
    </source>
</evidence>
<evidence type="ECO:0000256" key="10">
    <source>
        <dbReference type="PIRSR" id="PIRSR039133-2"/>
    </source>
</evidence>
<feature type="binding site" evidence="11">
    <location>
        <position position="184"/>
    </location>
    <ligand>
        <name>Zn(2+)</name>
        <dbReference type="ChEBI" id="CHEBI:29105"/>
    </ligand>
</feature>
<keyword evidence="7 8" id="KW-0067">ATP-binding</keyword>
<sequence>MAEDQARDALASAHRASARALAESYKSLAVIYGAEMVPRVQAARLLVVGAGGVGCELLKDLVQTGFTCVEVVDMDGIDVSNLNRQFLFRRRHVGQPKSIVAAEQVQSMRPGTCQVKGVVSNVTDPRFDVSFYRSFTVVCNALDNADARRHVNRMCVAAGVPLVESGSTGYKGQVDVVIPGKTECYDCKPKVPPKTFAVCTIRSTPDKPEHCIVWAKYLYSLLFGPRDESNVLTDIQGIHESCSDEGNHARHESPQAYALHVAASVFQRDIETQISMEDLWTRRAPPTALDVKGLAAKEEEVSFGGSNASAPRESVSRRVDLSVQDCWSTAYSARVFLDVIAFIKRYRADKIGTLSFDKDDAVAMAFVAAAANLRAAAYGVELVSPFKAKGIAGNIVHAVATTNAIVAGLVVLQVLRILSDPIAYGQSHRAAFVTSHLTGAVGRQFLINNEVSKPPNLTCVTCSRGYAALKIPLADYTLGEFLTRVVQNALCAKTVALVLKNDLLFDSDDGADDVEKEMYDANLKKGLVELGFSNGCILEVSDLVLNRSCLVCITDVSQKEARAFPDGFLLDGGMKENVAHVEANTLDMGSSARKSEDDAGLEMWSGPTVESRKHALDADGQETEGPPRTKRAKVNLNDIIEL</sequence>
<dbReference type="InterPro" id="IPR028077">
    <property type="entry name" value="UAE_UbL_dom"/>
</dbReference>
<evidence type="ECO:0000256" key="9">
    <source>
        <dbReference type="PIRSR" id="PIRSR039133-1"/>
    </source>
</evidence>
<reference evidence="17" key="1">
    <citation type="journal article" date="2019" name="Nat. Commun.">
        <title>Expansion of phycobilisome linker gene families in mesophilic red algae.</title>
        <authorList>
            <person name="Lee J."/>
            <person name="Kim D."/>
            <person name="Bhattacharya D."/>
            <person name="Yoon H.S."/>
        </authorList>
    </citation>
    <scope>NUCLEOTIDE SEQUENCE [LARGE SCALE GENOMIC DNA]</scope>
    <source>
        <strain evidence="17">CCMP 1328</strain>
    </source>
</reference>
<feature type="domain" description="THIF-type NAD/FAD binding fold" evidence="13">
    <location>
        <begin position="32"/>
        <end position="421"/>
    </location>
</feature>
<dbReference type="Gene3D" id="3.50.50.80">
    <property type="entry name" value="Ubiquitin-activating enzyme E1, inactive adenylation domain, subdomain 1"/>
    <property type="match status" value="1"/>
</dbReference>
<evidence type="ECO:0000256" key="8">
    <source>
        <dbReference type="PIRNR" id="PIRNR039133"/>
    </source>
</evidence>
<evidence type="ECO:0000256" key="5">
    <source>
        <dbReference type="ARBA" id="ARBA00022786"/>
    </source>
</evidence>
<dbReference type="GO" id="GO:0046872">
    <property type="term" value="F:metal ion binding"/>
    <property type="evidence" value="ECO:0007669"/>
    <property type="project" value="UniProtKB-KW"/>
</dbReference>
<feature type="domain" description="Ubiquitin-activating enzyme SCCH" evidence="14">
    <location>
        <begin position="350"/>
        <end position="389"/>
    </location>
</feature>
<feature type="binding site" evidence="11">
    <location>
        <position position="187"/>
    </location>
    <ligand>
        <name>Zn(2+)</name>
        <dbReference type="ChEBI" id="CHEBI:29105"/>
    </ligand>
</feature>
<proteinExistence type="inferred from homology"/>
<dbReference type="OrthoDB" id="10255449at2759"/>
<dbReference type="Proteomes" id="UP000324585">
    <property type="component" value="Unassembled WGS sequence"/>
</dbReference>
<evidence type="ECO:0000256" key="11">
    <source>
        <dbReference type="PIRSR" id="PIRSR039133-3"/>
    </source>
</evidence>
<accession>A0A5J4YWB2</accession>
<dbReference type="PANTHER" id="PTHR10953:SF5">
    <property type="entry name" value="SUMO-ACTIVATING ENZYME SUBUNIT 2"/>
    <property type="match status" value="1"/>
</dbReference>
<dbReference type="InterPro" id="IPR030661">
    <property type="entry name" value="Uba2"/>
</dbReference>
<comment type="caution">
    <text evidence="16">The sequence shown here is derived from an EMBL/GenBank/DDBJ whole genome shotgun (WGS) entry which is preliminary data.</text>
</comment>
<name>A0A5J4YWB2_PORPP</name>
<dbReference type="FunFam" id="3.50.50.80:FF:000002">
    <property type="entry name" value="SUMO-activating enzyme subunit 2"/>
    <property type="match status" value="1"/>
</dbReference>
<feature type="binding site" evidence="10">
    <location>
        <begin position="143"/>
        <end position="148"/>
    </location>
    <ligand>
        <name>ATP</name>
        <dbReference type="ChEBI" id="CHEBI:30616"/>
    </ligand>
</feature>
<feature type="active site" description="Glycyl thioester intermediate" evidence="9">
    <location>
        <position position="199"/>
    </location>
</feature>
<evidence type="ECO:0000256" key="3">
    <source>
        <dbReference type="ARBA" id="ARBA00022723"/>
    </source>
</evidence>
<keyword evidence="5 8" id="KW-0833">Ubl conjugation pathway</keyword>
<dbReference type="PANTHER" id="PTHR10953">
    <property type="entry name" value="UBIQUITIN-ACTIVATING ENZYME E1"/>
    <property type="match status" value="1"/>
</dbReference>
<dbReference type="Pfam" id="PF14732">
    <property type="entry name" value="UAE_UbL"/>
    <property type="match status" value="1"/>
</dbReference>
<dbReference type="PIRSF" id="PIRSF039133">
    <property type="entry name" value="SUMO_E1B"/>
    <property type="match status" value="1"/>
</dbReference>
<keyword evidence="17" id="KW-1185">Reference proteome</keyword>
<dbReference type="Gene3D" id="3.10.290.20">
    <property type="entry name" value="Ubiquitin-like 2 activating enzyme e1b. Chain: B, domain 3"/>
    <property type="match status" value="1"/>
</dbReference>
<feature type="binding site" evidence="10">
    <location>
        <position position="97"/>
    </location>
    <ligand>
        <name>ATP</name>
        <dbReference type="ChEBI" id="CHEBI:30616"/>
    </ligand>
</feature>
<dbReference type="InterPro" id="IPR045886">
    <property type="entry name" value="ThiF/MoeB/HesA"/>
</dbReference>
<evidence type="ECO:0000256" key="7">
    <source>
        <dbReference type="ARBA" id="ARBA00022840"/>
    </source>
</evidence>
<dbReference type="Gene3D" id="1.10.10.520">
    <property type="entry name" value="Ubiquitin activating enzymes (Uba3). Chain: B, domain 2"/>
    <property type="match status" value="1"/>
</dbReference>
<dbReference type="GO" id="GO:0019948">
    <property type="term" value="F:SUMO activating enzyme activity"/>
    <property type="evidence" value="ECO:0007669"/>
    <property type="project" value="UniProtKB-UniRule"/>
</dbReference>
<feature type="binding site" evidence="10">
    <location>
        <begin position="49"/>
        <end position="54"/>
    </location>
    <ligand>
        <name>ATP</name>
        <dbReference type="ChEBI" id="CHEBI:30616"/>
    </ligand>
</feature>
<evidence type="ECO:0000313" key="16">
    <source>
        <dbReference type="EMBL" id="KAA8495033.1"/>
    </source>
</evidence>
<dbReference type="UniPathway" id="UPA00886"/>
<gene>
    <name evidence="16" type="ORF">FVE85_3274</name>
</gene>
<dbReference type="SUPFAM" id="SSF69572">
    <property type="entry name" value="Activating enzymes of the ubiquitin-like proteins"/>
    <property type="match status" value="1"/>
</dbReference>
<comment type="similarity">
    <text evidence="2 8">Belongs to the ubiquitin-activating E1 family.</text>
</comment>
<dbReference type="InterPro" id="IPR019572">
    <property type="entry name" value="UBA_E1_SCCH"/>
</dbReference>
<evidence type="ECO:0000256" key="4">
    <source>
        <dbReference type="ARBA" id="ARBA00022741"/>
    </source>
</evidence>
<feature type="binding site" evidence="11">
    <location>
        <position position="462"/>
    </location>
    <ligand>
        <name>Zn(2+)</name>
        <dbReference type="ChEBI" id="CHEBI:29105"/>
    </ligand>
</feature>
<comment type="subunit">
    <text evidence="8">Heterodimer.</text>
</comment>
<evidence type="ECO:0000259" key="15">
    <source>
        <dbReference type="Pfam" id="PF14732"/>
    </source>
</evidence>
<organism evidence="16 17">
    <name type="scientific">Porphyridium purpureum</name>
    <name type="common">Red alga</name>
    <name type="synonym">Porphyridium cruentum</name>
    <dbReference type="NCBI Taxonomy" id="35688"/>
    <lineage>
        <taxon>Eukaryota</taxon>
        <taxon>Rhodophyta</taxon>
        <taxon>Bangiophyceae</taxon>
        <taxon>Porphyridiales</taxon>
        <taxon>Porphyridiaceae</taxon>
        <taxon>Porphyridium</taxon>
    </lineage>
</organism>
<evidence type="ECO:0000313" key="17">
    <source>
        <dbReference type="Proteomes" id="UP000324585"/>
    </source>
</evidence>
<evidence type="ECO:0000256" key="1">
    <source>
        <dbReference type="ARBA" id="ARBA00004718"/>
    </source>
</evidence>
<feature type="binding site" evidence="10">
    <location>
        <position position="73"/>
    </location>
    <ligand>
        <name>ATP</name>
        <dbReference type="ChEBI" id="CHEBI:30616"/>
    </ligand>
</feature>